<sequence length="115" mass="13797">MHMSNFVEQIISKYSEEKIIKWFKQVCLFEAVSWCLLFSAMIWIRYDREALAPTIYIIIMGNIHGLFFTLYLLLVLPARKIFKWDDEDFVFALIAAFFPFATIWVDKKLARFDRE</sequence>
<evidence type="ECO:0000259" key="7">
    <source>
        <dbReference type="Pfam" id="PF12823"/>
    </source>
</evidence>
<evidence type="ECO:0000256" key="2">
    <source>
        <dbReference type="ARBA" id="ARBA00022475"/>
    </source>
</evidence>
<dbReference type="NCBIfam" id="TIGR03954">
    <property type="entry name" value="integ_memb_HG"/>
    <property type="match status" value="1"/>
</dbReference>
<dbReference type="GO" id="GO:0005886">
    <property type="term" value="C:plasma membrane"/>
    <property type="evidence" value="ECO:0007669"/>
    <property type="project" value="UniProtKB-SubCell"/>
</dbReference>
<reference evidence="8 9" key="1">
    <citation type="submission" date="2017-06" db="EMBL/GenBank/DDBJ databases">
        <authorList>
            <consortium name="Pathogen Informatics"/>
        </authorList>
    </citation>
    <scope>NUCLEOTIDE SEQUENCE [LARGE SCALE GENOMIC DNA]</scope>
    <source>
        <strain evidence="8 9">NCTC13490</strain>
    </source>
</reference>
<keyword evidence="2" id="KW-1003">Cell membrane</keyword>
<dbReference type="Pfam" id="PF12823">
    <property type="entry name" value="DUF3817"/>
    <property type="match status" value="1"/>
</dbReference>
<evidence type="ECO:0000256" key="1">
    <source>
        <dbReference type="ARBA" id="ARBA00004651"/>
    </source>
</evidence>
<evidence type="ECO:0000256" key="3">
    <source>
        <dbReference type="ARBA" id="ARBA00022692"/>
    </source>
</evidence>
<feature type="transmembrane region" description="Helical" evidence="6">
    <location>
        <begin position="22"/>
        <end position="44"/>
    </location>
</feature>
<dbReference type="PANTHER" id="PTHR40077:SF1">
    <property type="entry name" value="MEMBRANE PROTEIN"/>
    <property type="match status" value="1"/>
</dbReference>
<dbReference type="InterPro" id="IPR023845">
    <property type="entry name" value="DUF3817_TM"/>
</dbReference>
<keyword evidence="4 6" id="KW-1133">Transmembrane helix</keyword>
<feature type="transmembrane region" description="Helical" evidence="6">
    <location>
        <begin position="50"/>
        <end position="76"/>
    </location>
</feature>
<keyword evidence="9" id="KW-1185">Reference proteome</keyword>
<dbReference type="Proteomes" id="UP000215196">
    <property type="component" value="Chromosome 1"/>
</dbReference>
<dbReference type="AlphaFoldDB" id="A0A239XRS5"/>
<evidence type="ECO:0000313" key="8">
    <source>
        <dbReference type="EMBL" id="SNV48598.1"/>
    </source>
</evidence>
<comment type="subcellular location">
    <subcellularLocation>
        <location evidence="1">Cell membrane</location>
        <topology evidence="1">Multi-pass membrane protein</topology>
    </subcellularLocation>
</comment>
<protein>
    <submittedName>
        <fullName evidence="8">Integral membrane protein</fullName>
    </submittedName>
</protein>
<keyword evidence="5 6" id="KW-0472">Membrane</keyword>
<evidence type="ECO:0000256" key="6">
    <source>
        <dbReference type="SAM" id="Phobius"/>
    </source>
</evidence>
<feature type="transmembrane region" description="Helical" evidence="6">
    <location>
        <begin position="88"/>
        <end position="105"/>
    </location>
</feature>
<organism evidence="8 9">
    <name type="scientific">Chryseobacterium taklimakanense</name>
    <dbReference type="NCBI Taxonomy" id="536441"/>
    <lineage>
        <taxon>Bacteria</taxon>
        <taxon>Pseudomonadati</taxon>
        <taxon>Bacteroidota</taxon>
        <taxon>Flavobacteriia</taxon>
        <taxon>Flavobacteriales</taxon>
        <taxon>Weeksellaceae</taxon>
        <taxon>Chryseobacterium group</taxon>
        <taxon>Chryseobacterium</taxon>
    </lineage>
</organism>
<proteinExistence type="predicted"/>
<evidence type="ECO:0000313" key="9">
    <source>
        <dbReference type="Proteomes" id="UP000215196"/>
    </source>
</evidence>
<dbReference type="PANTHER" id="PTHR40077">
    <property type="entry name" value="MEMBRANE PROTEIN-RELATED"/>
    <property type="match status" value="1"/>
</dbReference>
<feature type="domain" description="DUF3817" evidence="7">
    <location>
        <begin position="20"/>
        <end position="111"/>
    </location>
</feature>
<keyword evidence="3 6" id="KW-0812">Transmembrane</keyword>
<dbReference type="KEGG" id="ctak:4412677_01944"/>
<name>A0A239XRS5_9FLAO</name>
<accession>A0A239XRS5</accession>
<gene>
    <name evidence="8" type="ORF">SAMEA4412677_01944</name>
</gene>
<evidence type="ECO:0000256" key="5">
    <source>
        <dbReference type="ARBA" id="ARBA00023136"/>
    </source>
</evidence>
<evidence type="ECO:0000256" key="4">
    <source>
        <dbReference type="ARBA" id="ARBA00022989"/>
    </source>
</evidence>
<dbReference type="EMBL" id="LT906465">
    <property type="protein sequence ID" value="SNV48598.1"/>
    <property type="molecule type" value="Genomic_DNA"/>
</dbReference>